<evidence type="ECO:0000256" key="1">
    <source>
        <dbReference type="ARBA" id="ARBA00022729"/>
    </source>
</evidence>
<evidence type="ECO:0000259" key="4">
    <source>
        <dbReference type="Pfam" id="PF03330"/>
    </source>
</evidence>
<dbReference type="PANTHER" id="PTHR31836">
    <property type="match status" value="1"/>
</dbReference>
<dbReference type="InParanoid" id="A0A1Y1Z9A3"/>
<dbReference type="Gene3D" id="2.40.40.10">
    <property type="entry name" value="RlpA-like domain"/>
    <property type="match status" value="1"/>
</dbReference>
<evidence type="ECO:0000256" key="3">
    <source>
        <dbReference type="SAM" id="SignalP"/>
    </source>
</evidence>
<dbReference type="CDD" id="cd22272">
    <property type="entry name" value="DPBB_EXLX1-like"/>
    <property type="match status" value="1"/>
</dbReference>
<accession>A0A1Y1Z9A3</accession>
<dbReference type="InterPro" id="IPR051477">
    <property type="entry name" value="Expansin_CellWall"/>
</dbReference>
<feature type="signal peptide" evidence="3">
    <location>
        <begin position="1"/>
        <end position="24"/>
    </location>
</feature>
<dbReference type="STRING" id="1314790.A0A1Y1Z9A3"/>
<dbReference type="AlphaFoldDB" id="A0A1Y1Z9A3"/>
<dbReference type="Pfam" id="PF03330">
    <property type="entry name" value="DPBB_1"/>
    <property type="match status" value="1"/>
</dbReference>
<protein>
    <recommendedName>
        <fullName evidence="4">RlpA-like protein double-psi beta-barrel domain-containing protein</fullName>
    </recommendedName>
</protein>
<dbReference type="SUPFAM" id="SSF50685">
    <property type="entry name" value="Barwin-like endoglucanases"/>
    <property type="match status" value="1"/>
</dbReference>
<keyword evidence="7" id="KW-1185">Reference proteome</keyword>
<evidence type="ECO:0000313" key="7">
    <source>
        <dbReference type="Proteomes" id="UP000193498"/>
    </source>
</evidence>
<evidence type="ECO:0000256" key="2">
    <source>
        <dbReference type="SAM" id="MobiDB-lite"/>
    </source>
</evidence>
<organism evidence="6 7">
    <name type="scientific">Basidiobolus meristosporus CBS 931.73</name>
    <dbReference type="NCBI Taxonomy" id="1314790"/>
    <lineage>
        <taxon>Eukaryota</taxon>
        <taxon>Fungi</taxon>
        <taxon>Fungi incertae sedis</taxon>
        <taxon>Zoopagomycota</taxon>
        <taxon>Entomophthoromycotina</taxon>
        <taxon>Basidiobolomycetes</taxon>
        <taxon>Basidiobolales</taxon>
        <taxon>Basidiobolaceae</taxon>
        <taxon>Basidiobolus</taxon>
    </lineage>
</organism>
<reference evidence="6 7" key="1">
    <citation type="submission" date="2016-07" db="EMBL/GenBank/DDBJ databases">
        <title>Pervasive Adenine N6-methylation of Active Genes in Fungi.</title>
        <authorList>
            <consortium name="DOE Joint Genome Institute"/>
            <person name="Mondo S.J."/>
            <person name="Dannebaum R.O."/>
            <person name="Kuo R.C."/>
            <person name="Labutti K."/>
            <person name="Haridas S."/>
            <person name="Kuo A."/>
            <person name="Salamov A."/>
            <person name="Ahrendt S.R."/>
            <person name="Lipzen A."/>
            <person name="Sullivan W."/>
            <person name="Andreopoulos W.B."/>
            <person name="Clum A."/>
            <person name="Lindquist E."/>
            <person name="Daum C."/>
            <person name="Ramamoorthy G.K."/>
            <person name="Gryganskyi A."/>
            <person name="Culley D."/>
            <person name="Magnuson J.K."/>
            <person name="James T.Y."/>
            <person name="O'Malley M.A."/>
            <person name="Stajich J.E."/>
            <person name="Spatafora J.W."/>
            <person name="Visel A."/>
            <person name="Grigoriev I.V."/>
        </authorList>
    </citation>
    <scope>NUCLEOTIDE SEQUENCE [LARGE SCALE GENOMIC DNA]</scope>
    <source>
        <strain evidence="6 7">CBS 931.73</strain>
    </source>
</reference>
<dbReference type="OrthoDB" id="623670at2759"/>
<keyword evidence="1 3" id="KW-0732">Signal</keyword>
<sequence>MTALRILASTATLAVCFLASKVTAAPVHAEAGLLFSKRESFSGDGTYFAPGLGSCGIVSTSSQLIAAMNAPQFGEYANPSDSPACFKCAMVHGPKGSVKVQIVDTCPSCKEGSLDLSPSAFEHIAELVQGRVHITWNYVPCDGESDGEGNNQLINVNQSNSELRSSVHPSPSTSEQAQLTSPTATSTTTSTPTAPSFCKFQSRCIEPGLSADFEVCADGIVEREQCAQGTVCKDDHGSVVCTWA</sequence>
<dbReference type="PANTHER" id="PTHR31836:SF28">
    <property type="entry name" value="SRCR DOMAIN-CONTAINING PROTEIN-RELATED"/>
    <property type="match status" value="1"/>
</dbReference>
<dbReference type="EMBL" id="MCFE01000017">
    <property type="protein sequence ID" value="ORY06355.1"/>
    <property type="molecule type" value="Genomic_DNA"/>
</dbReference>
<evidence type="ECO:0000313" key="5">
    <source>
        <dbReference type="EMBL" id="ORX63313.1"/>
    </source>
</evidence>
<name>A0A1Y1Z9A3_9FUNG</name>
<dbReference type="InterPro" id="IPR036908">
    <property type="entry name" value="RlpA-like_sf"/>
</dbReference>
<feature type="compositionally biased region" description="Low complexity" evidence="2">
    <location>
        <begin position="180"/>
        <end position="194"/>
    </location>
</feature>
<evidence type="ECO:0000313" key="6">
    <source>
        <dbReference type="EMBL" id="ORY06355.1"/>
    </source>
</evidence>
<dbReference type="InterPro" id="IPR009009">
    <property type="entry name" value="RlpA-like_DPBB"/>
</dbReference>
<dbReference type="EMBL" id="MCFE01001336">
    <property type="protein sequence ID" value="ORX63313.1"/>
    <property type="molecule type" value="Genomic_DNA"/>
</dbReference>
<comment type="caution">
    <text evidence="6">The sequence shown here is derived from an EMBL/GenBank/DDBJ whole genome shotgun (WGS) entry which is preliminary data.</text>
</comment>
<feature type="domain" description="RlpA-like protein double-psi beta-barrel" evidence="4">
    <location>
        <begin position="85"/>
        <end position="135"/>
    </location>
</feature>
<dbReference type="Proteomes" id="UP000193498">
    <property type="component" value="Unassembled WGS sequence"/>
</dbReference>
<feature type="compositionally biased region" description="Polar residues" evidence="2">
    <location>
        <begin position="160"/>
        <end position="179"/>
    </location>
</feature>
<feature type="region of interest" description="Disordered" evidence="2">
    <location>
        <begin position="160"/>
        <end position="194"/>
    </location>
</feature>
<gene>
    <name evidence="6" type="ORF">K493DRAFT_310670</name>
    <name evidence="5" type="ORF">K493DRAFT_322133</name>
</gene>
<proteinExistence type="predicted"/>
<feature type="chain" id="PRO_5011907684" description="RlpA-like protein double-psi beta-barrel domain-containing protein" evidence="3">
    <location>
        <begin position="25"/>
        <end position="244"/>
    </location>
</feature>